<dbReference type="AlphaFoldDB" id="X0YHL2"/>
<comment type="caution">
    <text evidence="1">The sequence shown here is derived from an EMBL/GenBank/DDBJ whole genome shotgun (WGS) entry which is preliminary data.</text>
</comment>
<evidence type="ECO:0000313" key="1">
    <source>
        <dbReference type="EMBL" id="GAG48088.1"/>
    </source>
</evidence>
<feature type="non-terminal residue" evidence="1">
    <location>
        <position position="1"/>
    </location>
</feature>
<protein>
    <submittedName>
        <fullName evidence="1">Uncharacterized protein</fullName>
    </submittedName>
</protein>
<dbReference type="EMBL" id="BARS01055687">
    <property type="protein sequence ID" value="GAG48088.1"/>
    <property type="molecule type" value="Genomic_DNA"/>
</dbReference>
<proteinExistence type="predicted"/>
<gene>
    <name evidence="1" type="ORF">S01H1_82177</name>
</gene>
<reference evidence="1" key="1">
    <citation type="journal article" date="2014" name="Front. Microbiol.">
        <title>High frequency of phylogenetically diverse reductive dehalogenase-homologous genes in deep subseafloor sedimentary metagenomes.</title>
        <authorList>
            <person name="Kawai M."/>
            <person name="Futagami T."/>
            <person name="Toyoda A."/>
            <person name="Takaki Y."/>
            <person name="Nishi S."/>
            <person name="Hori S."/>
            <person name="Arai W."/>
            <person name="Tsubouchi T."/>
            <person name="Morono Y."/>
            <person name="Uchiyama I."/>
            <person name="Ito T."/>
            <person name="Fujiyama A."/>
            <person name="Inagaki F."/>
            <person name="Takami H."/>
        </authorList>
    </citation>
    <scope>NUCLEOTIDE SEQUENCE</scope>
    <source>
        <strain evidence="1">Expedition CK06-06</strain>
    </source>
</reference>
<name>X0YHL2_9ZZZZ</name>
<accession>X0YHL2</accession>
<organism evidence="1">
    <name type="scientific">marine sediment metagenome</name>
    <dbReference type="NCBI Taxonomy" id="412755"/>
    <lineage>
        <taxon>unclassified sequences</taxon>
        <taxon>metagenomes</taxon>
        <taxon>ecological metagenomes</taxon>
    </lineage>
</organism>
<sequence>TSQKATFKSSFGNDDANYAWEEWVVKQSTSAKCLNRKVENLGTKTSGTWTLEVSITLS</sequence>